<dbReference type="Proteomes" id="UP000474802">
    <property type="component" value="Unassembled WGS sequence"/>
</dbReference>
<dbReference type="Gene3D" id="2.40.420.20">
    <property type="match status" value="1"/>
</dbReference>
<dbReference type="PANTHER" id="PTHR30469">
    <property type="entry name" value="MULTIDRUG RESISTANCE PROTEIN MDTA"/>
    <property type="match status" value="1"/>
</dbReference>
<dbReference type="PANTHER" id="PTHR30469:SF11">
    <property type="entry name" value="BLL4320 PROTEIN"/>
    <property type="match status" value="1"/>
</dbReference>
<evidence type="ECO:0000256" key="1">
    <source>
        <dbReference type="ARBA" id="ARBA00009477"/>
    </source>
</evidence>
<name>A0A6M1SMF5_9HYPH</name>
<feature type="domain" description="CusB-like beta-barrel" evidence="5">
    <location>
        <begin position="233"/>
        <end position="304"/>
    </location>
</feature>
<keyword evidence="2" id="KW-0175">Coiled coil</keyword>
<feature type="compositionally biased region" description="Gly residues" evidence="3">
    <location>
        <begin position="52"/>
        <end position="66"/>
    </location>
</feature>
<comment type="caution">
    <text evidence="6">The sequence shown here is derived from an EMBL/GenBank/DDBJ whole genome shotgun (WGS) entry which is preliminary data.</text>
</comment>
<feature type="coiled-coil region" evidence="2">
    <location>
        <begin position="127"/>
        <end position="192"/>
    </location>
</feature>
<dbReference type="Gene3D" id="1.10.287.470">
    <property type="entry name" value="Helix hairpin bin"/>
    <property type="match status" value="1"/>
</dbReference>
<dbReference type="GO" id="GO:0015562">
    <property type="term" value="F:efflux transmembrane transporter activity"/>
    <property type="evidence" value="ECO:0007669"/>
    <property type="project" value="TreeGrafter"/>
</dbReference>
<dbReference type="FunFam" id="2.40.30.170:FF:000010">
    <property type="entry name" value="Efflux RND transporter periplasmic adaptor subunit"/>
    <property type="match status" value="1"/>
</dbReference>
<evidence type="ECO:0000256" key="3">
    <source>
        <dbReference type="SAM" id="MobiDB-lite"/>
    </source>
</evidence>
<dbReference type="RefSeq" id="WP_164534529.1">
    <property type="nucleotide sequence ID" value="NZ_JAALFG010000002.1"/>
</dbReference>
<keyword evidence="7" id="KW-1185">Reference proteome</keyword>
<sequence length="400" mass="40912">MIRQLLASLLILIAAGVAWLFLVPGAPETLARAGIVLPFGPAAETETARAPGGPGGGPGGPGGQRFGGARANNVVTTEVVMATINDTLSAIGEGTPARSVTVVAPAAGTLAEVLVRPGQTVEAGDVIARFEAEAEQIEFEQARLAAEDATATLERTSGLASSSLVAATALTAAELANANAQLALRNAELALERRTITSPIAGEVGLIRVTPGNYVPAQTAVTTVDDTSTIQIDFWVPERYAGQLNTGISVNVAAVALPGQSFTGDIAAIDNRIDPASRTMQVQAEIPNPDGVLRAGMSFAVSVAFPGEQYPAVNPLALLWSAEGSYVWAYQDGKAARVMAEIVQRNSDGVLVRADLEPGDAIITEGILQLSEGAAVTVLDGPGAGETQQAGQRPPAAPQS</sequence>
<proteinExistence type="inferred from homology"/>
<reference evidence="6 7" key="2">
    <citation type="submission" date="2020-03" db="EMBL/GenBank/DDBJ databases">
        <title>Devosia chinhatensis sp. nov., isolated from a hexachlorocyclohexane (HCH) dump site in India.</title>
        <authorList>
            <person name="Kumar M."/>
            <person name="Lal R."/>
        </authorList>
    </citation>
    <scope>NUCLEOTIDE SEQUENCE [LARGE SCALE GENOMIC DNA]</scope>
    <source>
        <strain evidence="6 7">H239</strain>
    </source>
</reference>
<feature type="region of interest" description="Disordered" evidence="3">
    <location>
        <begin position="381"/>
        <end position="400"/>
    </location>
</feature>
<dbReference type="NCBIfam" id="TIGR01730">
    <property type="entry name" value="RND_mfp"/>
    <property type="match status" value="1"/>
</dbReference>
<reference evidence="6 7" key="1">
    <citation type="submission" date="2020-02" db="EMBL/GenBank/DDBJ databases">
        <authorList>
            <person name="Khan S.A."/>
            <person name="Jeon C.O."/>
            <person name="Chun B.H."/>
        </authorList>
    </citation>
    <scope>NUCLEOTIDE SEQUENCE [LARGE SCALE GENOMIC DNA]</scope>
    <source>
        <strain evidence="6 7">H239</strain>
    </source>
</reference>
<dbReference type="InterPro" id="IPR058792">
    <property type="entry name" value="Beta-barrel_RND_2"/>
</dbReference>
<dbReference type="Pfam" id="PF25917">
    <property type="entry name" value="BSH_RND"/>
    <property type="match status" value="1"/>
</dbReference>
<evidence type="ECO:0000256" key="2">
    <source>
        <dbReference type="SAM" id="Coils"/>
    </source>
</evidence>
<gene>
    <name evidence="6" type="ORF">G5575_12155</name>
</gene>
<feature type="domain" description="Multidrug resistance protein MdtA-like barrel-sandwich hybrid" evidence="4">
    <location>
        <begin position="98"/>
        <end position="221"/>
    </location>
</feature>
<evidence type="ECO:0000313" key="6">
    <source>
        <dbReference type="EMBL" id="NGP18310.1"/>
    </source>
</evidence>
<dbReference type="Gene3D" id="2.40.30.170">
    <property type="match status" value="1"/>
</dbReference>
<dbReference type="Gene3D" id="2.40.50.100">
    <property type="match status" value="1"/>
</dbReference>
<evidence type="ECO:0000313" key="7">
    <source>
        <dbReference type="Proteomes" id="UP000474802"/>
    </source>
</evidence>
<accession>A0A6M1SMF5</accession>
<dbReference type="InterPro" id="IPR058625">
    <property type="entry name" value="MdtA-like_BSH"/>
</dbReference>
<dbReference type="SUPFAM" id="SSF111369">
    <property type="entry name" value="HlyD-like secretion proteins"/>
    <property type="match status" value="1"/>
</dbReference>
<dbReference type="AlphaFoldDB" id="A0A6M1SMF5"/>
<dbReference type="InterPro" id="IPR006143">
    <property type="entry name" value="RND_pump_MFP"/>
</dbReference>
<evidence type="ECO:0000259" key="4">
    <source>
        <dbReference type="Pfam" id="PF25917"/>
    </source>
</evidence>
<organism evidence="6 7">
    <name type="scientific">Devosia aurantiaca</name>
    <dbReference type="NCBI Taxonomy" id="2714858"/>
    <lineage>
        <taxon>Bacteria</taxon>
        <taxon>Pseudomonadati</taxon>
        <taxon>Pseudomonadota</taxon>
        <taxon>Alphaproteobacteria</taxon>
        <taxon>Hyphomicrobiales</taxon>
        <taxon>Devosiaceae</taxon>
        <taxon>Devosia</taxon>
    </lineage>
</organism>
<feature type="region of interest" description="Disordered" evidence="3">
    <location>
        <begin position="45"/>
        <end position="68"/>
    </location>
</feature>
<evidence type="ECO:0000259" key="5">
    <source>
        <dbReference type="Pfam" id="PF25954"/>
    </source>
</evidence>
<comment type="similarity">
    <text evidence="1">Belongs to the membrane fusion protein (MFP) (TC 8.A.1) family.</text>
</comment>
<dbReference type="EMBL" id="JAALFG010000002">
    <property type="protein sequence ID" value="NGP18310.1"/>
    <property type="molecule type" value="Genomic_DNA"/>
</dbReference>
<protein>
    <submittedName>
        <fullName evidence="6">Efflux RND transporter periplasmic adaptor subunit</fullName>
    </submittedName>
</protein>
<dbReference type="GO" id="GO:1990281">
    <property type="term" value="C:efflux pump complex"/>
    <property type="evidence" value="ECO:0007669"/>
    <property type="project" value="TreeGrafter"/>
</dbReference>
<dbReference type="Pfam" id="PF25954">
    <property type="entry name" value="Beta-barrel_RND_2"/>
    <property type="match status" value="1"/>
</dbReference>